<dbReference type="STRING" id="80876.SAMN05421779_101781"/>
<dbReference type="RefSeq" id="WP_076398822.1">
    <property type="nucleotide sequence ID" value="NZ_FTOA01000001.1"/>
</dbReference>
<proteinExistence type="predicted"/>
<protein>
    <submittedName>
        <fullName evidence="2">Alpha/beta hydrolase family protein</fullName>
    </submittedName>
</protein>
<evidence type="ECO:0000313" key="2">
    <source>
        <dbReference type="EMBL" id="SIS42262.1"/>
    </source>
</evidence>
<dbReference type="PANTHER" id="PTHR43689:SF8">
    <property type="entry name" value="ALPHA_BETA-HYDROLASES SUPERFAMILY PROTEIN"/>
    <property type="match status" value="1"/>
</dbReference>
<name>A0A1N7IYR4_9PROT</name>
<evidence type="ECO:0000259" key="1">
    <source>
        <dbReference type="Pfam" id="PF12697"/>
    </source>
</evidence>
<gene>
    <name evidence="2" type="ORF">SAMN05421779_101781</name>
</gene>
<dbReference type="GO" id="GO:0016787">
    <property type="term" value="F:hydrolase activity"/>
    <property type="evidence" value="ECO:0007669"/>
    <property type="project" value="UniProtKB-KW"/>
</dbReference>
<dbReference type="Proteomes" id="UP000185678">
    <property type="component" value="Unassembled WGS sequence"/>
</dbReference>
<keyword evidence="3" id="KW-1185">Reference proteome</keyword>
<dbReference type="InterPro" id="IPR000073">
    <property type="entry name" value="AB_hydrolase_1"/>
</dbReference>
<keyword evidence="2" id="KW-0378">Hydrolase</keyword>
<evidence type="ECO:0000313" key="3">
    <source>
        <dbReference type="Proteomes" id="UP000185678"/>
    </source>
</evidence>
<dbReference type="Gene3D" id="3.40.50.1820">
    <property type="entry name" value="alpha/beta hydrolase"/>
    <property type="match status" value="1"/>
</dbReference>
<feature type="domain" description="AB hydrolase-1" evidence="1">
    <location>
        <begin position="7"/>
        <end position="131"/>
    </location>
</feature>
<dbReference type="Pfam" id="PF12697">
    <property type="entry name" value="Abhydrolase_6"/>
    <property type="match status" value="1"/>
</dbReference>
<reference evidence="2 3" key="1">
    <citation type="submission" date="2017-01" db="EMBL/GenBank/DDBJ databases">
        <authorList>
            <person name="Mah S.A."/>
            <person name="Swanson W.J."/>
            <person name="Moy G.W."/>
            <person name="Vacquier V.D."/>
        </authorList>
    </citation>
    <scope>NUCLEOTIDE SEQUENCE [LARGE SCALE GENOMIC DNA]</scope>
    <source>
        <strain evidence="2 3">DSM 11589</strain>
    </source>
</reference>
<accession>A0A1N7IYR4</accession>
<dbReference type="InterPro" id="IPR029058">
    <property type="entry name" value="AB_hydrolase_fold"/>
</dbReference>
<dbReference type="AlphaFoldDB" id="A0A1N7IYR4"/>
<dbReference type="EMBL" id="FTOA01000001">
    <property type="protein sequence ID" value="SIS42262.1"/>
    <property type="molecule type" value="Genomic_DNA"/>
</dbReference>
<dbReference type="OrthoDB" id="9808398at2"/>
<dbReference type="SUPFAM" id="SSF53474">
    <property type="entry name" value="alpha/beta-Hydrolases"/>
    <property type="match status" value="1"/>
</dbReference>
<dbReference type="PANTHER" id="PTHR43689">
    <property type="entry name" value="HYDROLASE"/>
    <property type="match status" value="1"/>
</dbReference>
<organism evidence="2 3">
    <name type="scientific">Insolitispirillum peregrinum</name>
    <dbReference type="NCBI Taxonomy" id="80876"/>
    <lineage>
        <taxon>Bacteria</taxon>
        <taxon>Pseudomonadati</taxon>
        <taxon>Pseudomonadota</taxon>
        <taxon>Alphaproteobacteria</taxon>
        <taxon>Rhodospirillales</taxon>
        <taxon>Novispirillaceae</taxon>
        <taxon>Insolitispirillum</taxon>
    </lineage>
</organism>
<sequence length="204" mass="21741">MAPCKTLFLPGAGGSASFWQTVATALQQRGVIDEAVLLSWPGLGDEPADPRIAGLDDLVALVAGHMQQPVNIVAQSMGGVIAIRLALAMPDLVNRLVLTVTSGGVPVADLGGEDWRPEYFAAFPQAARWIADPVEDLSDRMAELSIPTLLLWGDKDRISPPVVGQRLRQMLMNSTLHVLPDAGHDLAVTHSSQVVALIAEHFSL</sequence>